<protein>
    <submittedName>
        <fullName evidence="1">Uncharacterized protein</fullName>
    </submittedName>
</protein>
<dbReference type="Proteomes" id="UP001252243">
    <property type="component" value="Unassembled WGS sequence"/>
</dbReference>
<organism evidence="1 2">
    <name type="scientific">Arthrobacter ginsengisoli</name>
    <dbReference type="NCBI Taxonomy" id="1356565"/>
    <lineage>
        <taxon>Bacteria</taxon>
        <taxon>Bacillati</taxon>
        <taxon>Actinomycetota</taxon>
        <taxon>Actinomycetes</taxon>
        <taxon>Micrococcales</taxon>
        <taxon>Micrococcaceae</taxon>
        <taxon>Arthrobacter</taxon>
    </lineage>
</organism>
<evidence type="ECO:0000313" key="1">
    <source>
        <dbReference type="EMBL" id="MDR7084289.1"/>
    </source>
</evidence>
<gene>
    <name evidence="1" type="ORF">J2X01_003597</name>
</gene>
<reference evidence="1 2" key="1">
    <citation type="submission" date="2023-07" db="EMBL/GenBank/DDBJ databases">
        <title>Sorghum-associated microbial communities from plants grown in Nebraska, USA.</title>
        <authorList>
            <person name="Schachtman D."/>
        </authorList>
    </citation>
    <scope>NUCLEOTIDE SEQUENCE [LARGE SCALE GENOMIC DNA]</scope>
    <source>
        <strain evidence="1 2">BE167</strain>
    </source>
</reference>
<comment type="caution">
    <text evidence="1">The sequence shown here is derived from an EMBL/GenBank/DDBJ whole genome shotgun (WGS) entry which is preliminary data.</text>
</comment>
<proteinExistence type="predicted"/>
<sequence>MEIFRGFIPFQDAGRGAETGVGAGAGVGYAAGAGPSGVEGALALLREAGVTAVGDAALLGFEAAAD</sequence>
<evidence type="ECO:0000313" key="2">
    <source>
        <dbReference type="Proteomes" id="UP001252243"/>
    </source>
</evidence>
<keyword evidence="2" id="KW-1185">Reference proteome</keyword>
<dbReference type="EMBL" id="JAVDVQ010000021">
    <property type="protein sequence ID" value="MDR7084289.1"/>
    <property type="molecule type" value="Genomic_DNA"/>
</dbReference>
<feature type="non-terminal residue" evidence="1">
    <location>
        <position position="66"/>
    </location>
</feature>
<name>A0ABU1UGH0_9MICC</name>
<accession>A0ABU1UGH0</accession>
<dbReference type="RefSeq" id="WP_310060467.1">
    <property type="nucleotide sequence ID" value="NZ_JAVDVQ010000021.1"/>
</dbReference>